<evidence type="ECO:0000256" key="12">
    <source>
        <dbReference type="ARBA" id="ARBA00023136"/>
    </source>
</evidence>
<sequence length="260" mass="28089">MEENVLFALALTLIAGLCTGIGSLLSIVYQRFNPKFLCLALAFSAGVMIYVSFVEILGKARSSLMSLYDVKTASIYTTLGFFAGIAFIAVLDRFLPENRLPKNNGKENENDKLMRMGLFAALALGLHNFPEGLATFMGAIADPAYGVGITVAIAIHNIPEGIAVAVPIFYATKSRKKAFTYSFLSGLAEPAGALVGYFILKNLMDDYFFGLIFSSVAGIMVYISLSELIPTANEYGNQRLTLWGIIGGMLLMASSLILLM</sequence>
<dbReference type="NCBIfam" id="NF003243">
    <property type="entry name" value="PRK04201.1"/>
    <property type="match status" value="1"/>
</dbReference>
<feature type="binding site" description="M1 metal binding site" evidence="13">
    <location>
        <position position="131"/>
    </location>
    <ligand>
        <name>Zn(2+)</name>
        <dbReference type="ChEBI" id="CHEBI:29105"/>
    </ligand>
</feature>
<dbReference type="AlphaFoldDB" id="F0P018"/>
<evidence type="ECO:0000256" key="4">
    <source>
        <dbReference type="ARBA" id="ARBA00022475"/>
    </source>
</evidence>
<feature type="transmembrane region" description="Helical" evidence="13">
    <location>
        <begin position="36"/>
        <end position="53"/>
    </location>
</feature>
<feature type="binding site" description="M1 metal binding site" evidence="13">
    <location>
        <position position="160"/>
    </location>
    <ligand>
        <name>Zn(2+)</name>
        <dbReference type="ChEBI" id="CHEBI:29105"/>
    </ligand>
</feature>
<feature type="binding site" description="M2 metal binding site" evidence="13">
    <location>
        <position position="128"/>
    </location>
    <ligand>
        <name>Fe(2+)</name>
        <dbReference type="ChEBI" id="CHEBI:29033"/>
    </ligand>
</feature>
<dbReference type="InterPro" id="IPR023498">
    <property type="entry name" value="Zn_transptr_ZupT"/>
</dbReference>
<comment type="similarity">
    <text evidence="2 13">Belongs to the ZIP transporter (TC 2.A.5) family. ZupT subfamily.</text>
</comment>
<keyword evidence="11 13" id="KW-0406">Ion transport</keyword>
<dbReference type="GO" id="GO:0005385">
    <property type="term" value="F:zinc ion transmembrane transporter activity"/>
    <property type="evidence" value="ECO:0007669"/>
    <property type="project" value="UniProtKB-UniRule"/>
</dbReference>
<keyword evidence="15" id="KW-1185">Reference proteome</keyword>
<evidence type="ECO:0000256" key="10">
    <source>
        <dbReference type="ARBA" id="ARBA00023004"/>
    </source>
</evidence>
<dbReference type="HAMAP" id="MF_00548">
    <property type="entry name" value="ZupT"/>
    <property type="match status" value="1"/>
</dbReference>
<dbReference type="eggNOG" id="COG0428">
    <property type="taxonomic scope" value="Bacteria"/>
</dbReference>
<comment type="catalytic activity">
    <reaction evidence="13">
        <text>Zn(2+)(in) = Zn(2+)(out)</text>
        <dbReference type="Rhea" id="RHEA:29351"/>
        <dbReference type="ChEBI" id="CHEBI:29105"/>
    </reaction>
</comment>
<evidence type="ECO:0000313" key="14">
    <source>
        <dbReference type="EMBL" id="ADX67365.1"/>
    </source>
</evidence>
<keyword evidence="13" id="KW-0997">Cell inner membrane</keyword>
<keyword evidence="12 13" id="KW-0472">Membrane</keyword>
<reference evidence="14 15" key="1">
    <citation type="journal article" date="2011" name="Stand. Genomic Sci.">
        <title>Complete genome sequence of Weeksella virosa type strain (9751).</title>
        <authorList>
            <person name="Lang E."/>
            <person name="Teshima H."/>
            <person name="Lucas S."/>
            <person name="Lapidus A."/>
            <person name="Hammon N."/>
            <person name="Deshpande S."/>
            <person name="Nolan M."/>
            <person name="Cheng J.F."/>
            <person name="Pitluck S."/>
            <person name="Liolios K."/>
            <person name="Pagani I."/>
            <person name="Mikhailova N."/>
            <person name="Ivanova N."/>
            <person name="Mavromatis K."/>
            <person name="Pati A."/>
            <person name="Tapia R."/>
            <person name="Han C."/>
            <person name="Goodwin L."/>
            <person name="Chen A."/>
            <person name="Palaniappan K."/>
            <person name="Land M."/>
            <person name="Hauser L."/>
            <person name="Chang Y.J."/>
            <person name="Jeffries C.D."/>
            <person name="Brambilla E.M."/>
            <person name="Kopitz M."/>
            <person name="Rohde M."/>
            <person name="Goker M."/>
            <person name="Tindall B.J."/>
            <person name="Detter J.C."/>
            <person name="Woyke T."/>
            <person name="Bristow J."/>
            <person name="Eisen J.A."/>
            <person name="Markowitz V."/>
            <person name="Hugenholtz P."/>
            <person name="Klenk H.P."/>
            <person name="Kyrpides N.C."/>
        </authorList>
    </citation>
    <scope>NUCLEOTIDE SEQUENCE [LARGE SCALE GENOMIC DNA]</scope>
    <source>
        <strain evidence="15">ATCC 43766 / DSM 16922 / JCM 21250 / NBRC 16016 / NCTC 11634 / CL345/78</strain>
    </source>
</reference>
<proteinExistence type="inferred from homology"/>
<dbReference type="GO" id="GO:0005886">
    <property type="term" value="C:plasma membrane"/>
    <property type="evidence" value="ECO:0007669"/>
    <property type="project" value="UniProtKB-SubCell"/>
</dbReference>
<feature type="binding site" description="M2 metal binding site" evidence="13">
    <location>
        <position position="160"/>
    </location>
    <ligand>
        <name>Fe(2+)</name>
        <dbReference type="ChEBI" id="CHEBI:29033"/>
    </ligand>
</feature>
<feature type="binding site" description="M2 metal binding site" evidence="13">
    <location>
        <position position="157"/>
    </location>
    <ligand>
        <name>Fe(2+)</name>
        <dbReference type="ChEBI" id="CHEBI:29033"/>
    </ligand>
</feature>
<evidence type="ECO:0000256" key="6">
    <source>
        <dbReference type="ARBA" id="ARBA00022723"/>
    </source>
</evidence>
<feature type="transmembrane region" description="Helical" evidence="13">
    <location>
        <begin position="73"/>
        <end position="95"/>
    </location>
</feature>
<evidence type="ECO:0000256" key="5">
    <source>
        <dbReference type="ARBA" id="ARBA00022692"/>
    </source>
</evidence>
<dbReference type="HOGENOM" id="CLU_015114_1_3_10"/>
<dbReference type="GO" id="GO:0046872">
    <property type="term" value="F:metal ion binding"/>
    <property type="evidence" value="ECO:0007669"/>
    <property type="project" value="UniProtKB-KW"/>
</dbReference>
<keyword evidence="8 13" id="KW-0864">Zinc transport</keyword>
<dbReference type="RefSeq" id="WP_013597757.1">
    <property type="nucleotide sequence ID" value="NC_015144.1"/>
</dbReference>
<evidence type="ECO:0000256" key="11">
    <source>
        <dbReference type="ARBA" id="ARBA00023065"/>
    </source>
</evidence>
<evidence type="ECO:0000256" key="3">
    <source>
        <dbReference type="ARBA" id="ARBA00022448"/>
    </source>
</evidence>
<keyword evidence="5 13" id="KW-0812">Transmembrane</keyword>
<feature type="transmembrane region" description="Helical" evidence="13">
    <location>
        <begin position="6"/>
        <end position="29"/>
    </location>
</feature>
<evidence type="ECO:0000256" key="7">
    <source>
        <dbReference type="ARBA" id="ARBA00022833"/>
    </source>
</evidence>
<protein>
    <recommendedName>
        <fullName evidence="13">Zinc transporter ZupT</fullName>
    </recommendedName>
</protein>
<comment type="subcellular location">
    <subcellularLocation>
        <location evidence="13">Cell inner membrane</location>
        <topology evidence="13">Multi-pass membrane protein</topology>
    </subcellularLocation>
    <subcellularLocation>
        <location evidence="1">Cell membrane</location>
        <topology evidence="1">Multi-pass membrane protein</topology>
    </subcellularLocation>
</comment>
<accession>F0P018</accession>
<organism evidence="14 15">
    <name type="scientific">Weeksella virosa (strain ATCC 43766 / DSM 16922 / JCM 21250 / CCUG 30538 / CDC 9751 / IAM 14551 / NBRC 16016 / NCTC 11634 / CL345/78)</name>
    <dbReference type="NCBI Taxonomy" id="865938"/>
    <lineage>
        <taxon>Bacteria</taxon>
        <taxon>Pseudomonadati</taxon>
        <taxon>Bacteroidota</taxon>
        <taxon>Flavobacteriia</taxon>
        <taxon>Flavobacteriales</taxon>
        <taxon>Weeksellaceae</taxon>
        <taxon>Weeksella</taxon>
    </lineage>
</organism>
<keyword evidence="4 13" id="KW-1003">Cell membrane</keyword>
<feature type="binding site" description="M2 metal binding site" evidence="13">
    <location>
        <position position="131"/>
    </location>
    <ligand>
        <name>Fe(2+)</name>
        <dbReference type="ChEBI" id="CHEBI:29033"/>
    </ligand>
</feature>
<feature type="transmembrane region" description="Helical" evidence="13">
    <location>
        <begin position="206"/>
        <end position="228"/>
    </location>
</feature>
<keyword evidence="10" id="KW-0408">Iron</keyword>
<evidence type="ECO:0000256" key="9">
    <source>
        <dbReference type="ARBA" id="ARBA00022989"/>
    </source>
</evidence>
<dbReference type="Pfam" id="PF02535">
    <property type="entry name" value="Zip"/>
    <property type="match status" value="1"/>
</dbReference>
<dbReference type="PANTHER" id="PTHR11040">
    <property type="entry name" value="ZINC/IRON TRANSPORTER"/>
    <property type="match status" value="1"/>
</dbReference>
<dbReference type="OrthoDB" id="9787346at2"/>
<dbReference type="Proteomes" id="UP000008641">
    <property type="component" value="Chromosome"/>
</dbReference>
<evidence type="ECO:0000256" key="1">
    <source>
        <dbReference type="ARBA" id="ARBA00004651"/>
    </source>
</evidence>
<feature type="binding site" description="M1 metal binding site" evidence="13">
    <location>
        <position position="156"/>
    </location>
    <ligand>
        <name>Zn(2+)</name>
        <dbReference type="ChEBI" id="CHEBI:29105"/>
    </ligand>
</feature>
<evidence type="ECO:0000256" key="8">
    <source>
        <dbReference type="ARBA" id="ARBA00022906"/>
    </source>
</evidence>
<gene>
    <name evidence="13" type="primary">zupT</name>
    <name evidence="14" type="ordered locus">Weevi_0648</name>
</gene>
<dbReference type="InterPro" id="IPR003689">
    <property type="entry name" value="ZIP"/>
</dbReference>
<evidence type="ECO:0000313" key="15">
    <source>
        <dbReference type="Proteomes" id="UP000008641"/>
    </source>
</evidence>
<dbReference type="PANTHER" id="PTHR11040:SF205">
    <property type="entry name" value="ZINC TRANSPORTER ZUPT"/>
    <property type="match status" value="1"/>
</dbReference>
<feature type="transmembrane region" description="Helical" evidence="13">
    <location>
        <begin position="178"/>
        <end position="200"/>
    </location>
</feature>
<keyword evidence="7 13" id="KW-0862">Zinc</keyword>
<dbReference type="KEGG" id="wvi:Weevi_0648"/>
<dbReference type="EMBL" id="CP002455">
    <property type="protein sequence ID" value="ADX67365.1"/>
    <property type="molecule type" value="Genomic_DNA"/>
</dbReference>
<keyword evidence="6" id="KW-0479">Metal-binding</keyword>
<feature type="transmembrane region" description="Helical" evidence="13">
    <location>
        <begin position="240"/>
        <end position="259"/>
    </location>
</feature>
<dbReference type="STRING" id="865938.Weevi_0648"/>
<evidence type="ECO:0000256" key="2">
    <source>
        <dbReference type="ARBA" id="ARBA00009703"/>
    </source>
</evidence>
<comment type="function">
    <text evidence="13">Mediates zinc uptake. May also transport other divalent cations.</text>
</comment>
<keyword evidence="3 13" id="KW-0813">Transport</keyword>
<name>F0P018_WEEVC</name>
<feature type="binding site" description="M2 metal binding site" evidence="13">
    <location>
        <position position="189"/>
    </location>
    <ligand>
        <name>Fe(2+)</name>
        <dbReference type="ChEBI" id="CHEBI:29033"/>
    </ligand>
</feature>
<reference evidence="15" key="2">
    <citation type="journal article" date="2011" name="Stand. Genomic Sci.">
        <title>Complete genome sequence of Weeksella virosa type strain (9751T).</title>
        <authorList>
            <person name="Lang E."/>
            <person name="Teshima H."/>
            <person name="Lucas S."/>
            <person name="Lapidus A."/>
            <person name="Hammon N."/>
            <person name="Deshpande S."/>
            <person name="Nolan M."/>
            <person name="Cheng J."/>
            <person name="Pitluck S."/>
            <person name="Liolios K."/>
            <person name="Pagani I."/>
            <person name="Mikhailova N."/>
            <person name="Ivanova N."/>
            <person name="Mavromatis K."/>
            <person name="Pati A."/>
            <person name="Tapia R."/>
            <person name="Han C."/>
            <person name="Goodwin L."/>
            <person name="Chen A."/>
            <person name="Palaniappan K."/>
            <person name="Land M."/>
            <person name="Hauser L."/>
            <person name="Chang Y."/>
            <person name="Jeffries C."/>
            <person name="Brambilla E."/>
            <person name="Kopitz M."/>
            <person name="Rohde M."/>
            <person name="Goker M."/>
            <person name="Tindall B."/>
            <person name="Detter J."/>
            <person name="Woyke T."/>
            <person name="Bristow J."/>
            <person name="Eisen J."/>
            <person name="Markowitz V."/>
            <person name="Hugenholtz P."/>
            <person name="Klenk H."/>
            <person name="Kyrpides N."/>
        </authorList>
    </citation>
    <scope>NUCLEOTIDE SEQUENCE [LARGE SCALE GENOMIC DNA]</scope>
    <source>
        <strain evidence="15">ATCC 43766 / DSM 16922 / JCM 21250 / NBRC 16016 / NCTC 11634 / CL345/78</strain>
    </source>
</reference>
<evidence type="ECO:0000256" key="13">
    <source>
        <dbReference type="HAMAP-Rule" id="MF_00548"/>
    </source>
</evidence>
<feature type="transmembrane region" description="Helical" evidence="13">
    <location>
        <begin position="116"/>
        <end position="141"/>
    </location>
</feature>
<keyword evidence="9 13" id="KW-1133">Transmembrane helix</keyword>